<organism evidence="2 3">
    <name type="scientific">Pleurodeles waltl</name>
    <name type="common">Iberian ribbed newt</name>
    <dbReference type="NCBI Taxonomy" id="8319"/>
    <lineage>
        <taxon>Eukaryota</taxon>
        <taxon>Metazoa</taxon>
        <taxon>Chordata</taxon>
        <taxon>Craniata</taxon>
        <taxon>Vertebrata</taxon>
        <taxon>Euteleostomi</taxon>
        <taxon>Amphibia</taxon>
        <taxon>Batrachia</taxon>
        <taxon>Caudata</taxon>
        <taxon>Salamandroidea</taxon>
        <taxon>Salamandridae</taxon>
        <taxon>Pleurodelinae</taxon>
        <taxon>Pleurodeles</taxon>
    </lineage>
</organism>
<reference evidence="2" key="1">
    <citation type="journal article" date="2022" name="bioRxiv">
        <title>Sequencing and chromosome-scale assembly of the giantPleurodeles waltlgenome.</title>
        <authorList>
            <person name="Brown T."/>
            <person name="Elewa A."/>
            <person name="Iarovenko S."/>
            <person name="Subramanian E."/>
            <person name="Araus A.J."/>
            <person name="Petzold A."/>
            <person name="Susuki M."/>
            <person name="Suzuki K.-i.T."/>
            <person name="Hayashi T."/>
            <person name="Toyoda A."/>
            <person name="Oliveira C."/>
            <person name="Osipova E."/>
            <person name="Leigh N.D."/>
            <person name="Simon A."/>
            <person name="Yun M.H."/>
        </authorList>
    </citation>
    <scope>NUCLEOTIDE SEQUENCE</scope>
    <source>
        <strain evidence="2">20211129_DDA</strain>
        <tissue evidence="2">Liver</tissue>
    </source>
</reference>
<sequence>MTLMTNVLSDSGAEPLQVRANPWDKEEKRTLLQDGRIAREKLEGQKKETEQSREKPLSKAGALEDATGLDETPEIWSEEWWTLLEDAEKMLQLSGVAV</sequence>
<accession>A0AAV7WWZ0</accession>
<feature type="region of interest" description="Disordered" evidence="1">
    <location>
        <begin position="1"/>
        <end position="71"/>
    </location>
</feature>
<proteinExistence type="predicted"/>
<evidence type="ECO:0000256" key="1">
    <source>
        <dbReference type="SAM" id="MobiDB-lite"/>
    </source>
</evidence>
<dbReference type="EMBL" id="JANPWB010000001">
    <property type="protein sequence ID" value="KAJ1217376.1"/>
    <property type="molecule type" value="Genomic_DNA"/>
</dbReference>
<keyword evidence="3" id="KW-1185">Reference proteome</keyword>
<gene>
    <name evidence="2" type="ORF">NDU88_004970</name>
</gene>
<evidence type="ECO:0000313" key="2">
    <source>
        <dbReference type="EMBL" id="KAJ1217376.1"/>
    </source>
</evidence>
<feature type="compositionally biased region" description="Basic and acidic residues" evidence="1">
    <location>
        <begin position="22"/>
        <end position="57"/>
    </location>
</feature>
<dbReference type="AlphaFoldDB" id="A0AAV7WWZ0"/>
<dbReference type="Proteomes" id="UP001066276">
    <property type="component" value="Chromosome 1_1"/>
</dbReference>
<protein>
    <submittedName>
        <fullName evidence="2">Uncharacterized protein</fullName>
    </submittedName>
</protein>
<name>A0AAV7WWZ0_PLEWA</name>
<evidence type="ECO:0000313" key="3">
    <source>
        <dbReference type="Proteomes" id="UP001066276"/>
    </source>
</evidence>
<comment type="caution">
    <text evidence="2">The sequence shown here is derived from an EMBL/GenBank/DDBJ whole genome shotgun (WGS) entry which is preliminary data.</text>
</comment>